<dbReference type="GO" id="GO:0003746">
    <property type="term" value="F:translation elongation factor activity"/>
    <property type="evidence" value="ECO:0007669"/>
    <property type="project" value="TreeGrafter"/>
</dbReference>
<dbReference type="Gene3D" id="2.40.30.10">
    <property type="entry name" value="Translation factors"/>
    <property type="match status" value="1"/>
</dbReference>
<evidence type="ECO:0000256" key="4">
    <source>
        <dbReference type="SAM" id="MobiDB-lite"/>
    </source>
</evidence>
<dbReference type="OrthoDB" id="248233at2759"/>
<dbReference type="InterPro" id="IPR009000">
    <property type="entry name" value="Transl_B-barrel_sf"/>
</dbReference>
<keyword evidence="2" id="KW-0547">Nucleotide-binding</keyword>
<dbReference type="InterPro" id="IPR050055">
    <property type="entry name" value="EF-Tu_GTPase"/>
</dbReference>
<evidence type="ECO:0000313" key="7">
    <source>
        <dbReference type="Proteomes" id="UP000077115"/>
    </source>
</evidence>
<dbReference type="SUPFAM" id="SSF52540">
    <property type="entry name" value="P-loop containing nucleoside triphosphate hydrolases"/>
    <property type="match status" value="1"/>
</dbReference>
<dbReference type="EMBL" id="DS022308">
    <property type="protein sequence ID" value="OAJ42570.1"/>
    <property type="molecule type" value="Genomic_DNA"/>
</dbReference>
<comment type="similarity">
    <text evidence="1">Belongs to the TRAFAC class translation factor GTPase superfamily. Classic translation factor GTPase family. EF-Tu/EF-1A subfamily.</text>
</comment>
<dbReference type="Proteomes" id="UP000077115">
    <property type="component" value="Unassembled WGS sequence"/>
</dbReference>
<dbReference type="Pfam" id="PF03144">
    <property type="entry name" value="GTP_EFTU_D2"/>
    <property type="match status" value="1"/>
</dbReference>
<dbReference type="SUPFAM" id="SSF50447">
    <property type="entry name" value="Translation proteins"/>
    <property type="match status" value="1"/>
</dbReference>
<sequence>MPDSILQSSIAMTTSTTSTHKPVSCTSTEPCVASSSTNSTSLSAIELDALCNKFALGGVQTPSLKSLLLGDSNDSVTALTDLIQTRLDANMGETLLELGLEDDGLSMQLSASDFTIALDRIRQCADTLNADTTVLYKRRSSSLRTSTEYNDGDAEYILSAKVEQLTMTDDTDSIPQSHGHCYGHVLIRQRAGKVQDLMELRICVVGNVDAGKSTLLGVLTKDALDDGRGKARVNLFRHKHEIESGRTSSVGTEIMGYDSIGRIVTPSMLGKQRLNWNDICLEASKVITFLDLAGHEKYLKTTVFGMTGCSPDYTMLMVGANAGIIGMTKEHLGLALALQVPVYIVITKTDMCPKNVLESTINQLVKILKSPGCRKIPMFIRTIGDVLMTSANFVSERVCPIFQVSNVTGSGLDLLKMFLNILHSNGSNKYDVKAPSEFQITETFSVPGVGTVVSGTVISGIIHTGDSLMLGPDFLGQFVPVTVKSIQRKRVNTPCAAAGQSASFGLKKVKRSGLRKGMIMINKSLNPKAVMEFEAEILILYHSTTIAYKYQAMLHCGGVRQTARIVGMDKQILRTGDRAVVRFRFMQYPEYLKLGAKLLFREGRTKGIGKVLRVITNEELKLEATRAQSIQSTDNPVPFKPRNAIETAV</sequence>
<dbReference type="SUPFAM" id="SSF50465">
    <property type="entry name" value="EF-Tu/eEF-1alpha/eIF2-gamma C-terminal domain"/>
    <property type="match status" value="1"/>
</dbReference>
<dbReference type="InterPro" id="IPR000795">
    <property type="entry name" value="T_Tr_GTP-bd_dom"/>
</dbReference>
<evidence type="ECO:0000313" key="6">
    <source>
        <dbReference type="EMBL" id="OAJ42570.1"/>
    </source>
</evidence>
<dbReference type="GO" id="GO:0003924">
    <property type="term" value="F:GTPase activity"/>
    <property type="evidence" value="ECO:0007669"/>
    <property type="project" value="InterPro"/>
</dbReference>
<dbReference type="PROSITE" id="PS51722">
    <property type="entry name" value="G_TR_2"/>
    <property type="match status" value="1"/>
</dbReference>
<dbReference type="FunFam" id="2.40.30.10:FF:000084">
    <property type="entry name" value="GTP-binding elongation factor Tu family"/>
    <property type="match status" value="1"/>
</dbReference>
<protein>
    <recommendedName>
        <fullName evidence="5">Tr-type G domain-containing protein</fullName>
    </recommendedName>
</protein>
<dbReference type="InterPro" id="IPR004161">
    <property type="entry name" value="EFTu-like_2"/>
</dbReference>
<dbReference type="InterPro" id="IPR009001">
    <property type="entry name" value="Transl_elong_EF1A/Init_IF2_C"/>
</dbReference>
<evidence type="ECO:0000256" key="1">
    <source>
        <dbReference type="ARBA" id="ARBA00007249"/>
    </source>
</evidence>
<organism evidence="6 7">
    <name type="scientific">Batrachochytrium dendrobatidis (strain JEL423)</name>
    <dbReference type="NCBI Taxonomy" id="403673"/>
    <lineage>
        <taxon>Eukaryota</taxon>
        <taxon>Fungi</taxon>
        <taxon>Fungi incertae sedis</taxon>
        <taxon>Chytridiomycota</taxon>
        <taxon>Chytridiomycota incertae sedis</taxon>
        <taxon>Chytridiomycetes</taxon>
        <taxon>Rhizophydiales</taxon>
        <taxon>Rhizophydiales incertae sedis</taxon>
        <taxon>Batrachochytrium</taxon>
    </lineage>
</organism>
<name>A0A177WT35_BATDL</name>
<evidence type="ECO:0000259" key="5">
    <source>
        <dbReference type="PROSITE" id="PS51722"/>
    </source>
</evidence>
<dbReference type="Pfam" id="PF00009">
    <property type="entry name" value="GTP_EFTU"/>
    <property type="match status" value="1"/>
</dbReference>
<dbReference type="CDD" id="cd03708">
    <property type="entry name" value="GTPBP_III"/>
    <property type="match status" value="1"/>
</dbReference>
<dbReference type="InterPro" id="IPR035531">
    <property type="entry name" value="GTPBP1-like"/>
</dbReference>
<dbReference type="eggNOG" id="KOG0463">
    <property type="taxonomic scope" value="Eukaryota"/>
</dbReference>
<dbReference type="AlphaFoldDB" id="A0A177WT35"/>
<evidence type="ECO:0000256" key="3">
    <source>
        <dbReference type="ARBA" id="ARBA00023134"/>
    </source>
</evidence>
<dbReference type="FunFam" id="3.40.50.300:FF:000091">
    <property type="entry name" value="Probable GTP-binding protein 1"/>
    <property type="match status" value="1"/>
</dbReference>
<reference evidence="6 7" key="1">
    <citation type="submission" date="2006-10" db="EMBL/GenBank/DDBJ databases">
        <title>The Genome Sequence of Batrachochytrium dendrobatidis JEL423.</title>
        <authorList>
            <consortium name="The Broad Institute Genome Sequencing Platform"/>
            <person name="Birren B."/>
            <person name="Lander E."/>
            <person name="Galagan J."/>
            <person name="Cuomo C."/>
            <person name="Devon K."/>
            <person name="Jaffe D."/>
            <person name="Butler J."/>
            <person name="Alvarez P."/>
            <person name="Gnerre S."/>
            <person name="Grabherr M."/>
            <person name="Kleber M."/>
            <person name="Mauceli E."/>
            <person name="Brockman W."/>
            <person name="Young S."/>
            <person name="LaButti K."/>
            <person name="Sykes S."/>
            <person name="DeCaprio D."/>
            <person name="Crawford M."/>
            <person name="Koehrsen M."/>
            <person name="Engels R."/>
            <person name="Montgomery P."/>
            <person name="Pearson M."/>
            <person name="Howarth C."/>
            <person name="Larson L."/>
            <person name="White J."/>
            <person name="O'Leary S."/>
            <person name="Kodira C."/>
            <person name="Zeng Q."/>
            <person name="Yandava C."/>
            <person name="Alvarado L."/>
            <person name="Longcore J."/>
            <person name="James T."/>
        </authorList>
    </citation>
    <scope>NUCLEOTIDE SEQUENCE [LARGE SCALE GENOMIC DNA]</scope>
    <source>
        <strain evidence="6 7">JEL423</strain>
    </source>
</reference>
<dbReference type="CDD" id="cd04165">
    <property type="entry name" value="GTPBP1_like"/>
    <property type="match status" value="1"/>
</dbReference>
<dbReference type="FunFam" id="2.40.30.10:FF:000014">
    <property type="entry name" value="Probable GTP-binding protein 1"/>
    <property type="match status" value="1"/>
</dbReference>
<dbReference type="Gene3D" id="3.40.50.300">
    <property type="entry name" value="P-loop containing nucleotide triphosphate hydrolases"/>
    <property type="match status" value="1"/>
</dbReference>
<dbReference type="VEuPathDB" id="FungiDB:BDEG_26018"/>
<accession>A0A177WT35</accession>
<feature type="region of interest" description="Disordered" evidence="4">
    <location>
        <begin position="1"/>
        <end position="23"/>
    </location>
</feature>
<gene>
    <name evidence="6" type="ORF">BDEG_26018</name>
</gene>
<dbReference type="STRING" id="403673.A0A177WT35"/>
<reference evidence="6 7" key="2">
    <citation type="submission" date="2016-05" db="EMBL/GenBank/DDBJ databases">
        <title>Lineage-specific infection strategies underlie the spectrum of fungal disease in amphibians.</title>
        <authorList>
            <person name="Cuomo C.A."/>
            <person name="Farrer R.A."/>
            <person name="James T."/>
            <person name="Longcore J."/>
            <person name="Birren B."/>
        </authorList>
    </citation>
    <scope>NUCLEOTIDE SEQUENCE [LARGE SCALE GENOMIC DNA]</scope>
    <source>
        <strain evidence="6 7">JEL423</strain>
    </source>
</reference>
<keyword evidence="3" id="KW-0342">GTP-binding</keyword>
<dbReference type="CDD" id="cd03694">
    <property type="entry name" value="GTPBP_II"/>
    <property type="match status" value="1"/>
</dbReference>
<proteinExistence type="inferred from homology"/>
<dbReference type="InterPro" id="IPR027417">
    <property type="entry name" value="P-loop_NTPase"/>
</dbReference>
<feature type="compositionally biased region" description="Polar residues" evidence="4">
    <location>
        <begin position="1"/>
        <end position="12"/>
    </location>
</feature>
<dbReference type="PANTHER" id="PTHR43721:SF9">
    <property type="entry name" value="GTP-BINDING PROTEIN 1"/>
    <property type="match status" value="1"/>
</dbReference>
<dbReference type="GO" id="GO:0005525">
    <property type="term" value="F:GTP binding"/>
    <property type="evidence" value="ECO:0007669"/>
    <property type="project" value="UniProtKB-KW"/>
</dbReference>
<evidence type="ECO:0000256" key="2">
    <source>
        <dbReference type="ARBA" id="ARBA00022741"/>
    </source>
</evidence>
<dbReference type="PANTHER" id="PTHR43721">
    <property type="entry name" value="ELONGATION FACTOR TU-RELATED"/>
    <property type="match status" value="1"/>
</dbReference>
<feature type="domain" description="Tr-type G" evidence="5">
    <location>
        <begin position="197"/>
        <end position="429"/>
    </location>
</feature>